<dbReference type="EMBL" id="CP003344">
    <property type="protein sequence ID" value="AGA69557.1"/>
    <property type="molecule type" value="Genomic_DNA"/>
</dbReference>
<dbReference type="InterPro" id="IPR024654">
    <property type="entry name" value="Calcineurin-like_PHP_lpxH"/>
</dbReference>
<comment type="cofactor">
    <cofactor evidence="2">
        <name>a divalent metal cation</name>
        <dbReference type="ChEBI" id="CHEBI:60240"/>
    </cofactor>
</comment>
<dbReference type="SUPFAM" id="SSF56300">
    <property type="entry name" value="Metallo-dependent phosphatases"/>
    <property type="match status" value="1"/>
</dbReference>
<evidence type="ECO:0000313" key="5">
    <source>
        <dbReference type="Proteomes" id="UP000010797"/>
    </source>
</evidence>
<dbReference type="Pfam" id="PF12850">
    <property type="entry name" value="Metallophos_2"/>
    <property type="match status" value="1"/>
</dbReference>
<dbReference type="NCBIfam" id="TIGR00040">
    <property type="entry name" value="yfcE"/>
    <property type="match status" value="1"/>
</dbReference>
<comment type="similarity">
    <text evidence="1 2">Belongs to the metallophosphoesterase superfamily. YfcE family.</text>
</comment>
<dbReference type="eggNOG" id="COG0622">
    <property type="taxonomic scope" value="Bacteria"/>
</dbReference>
<dbReference type="Proteomes" id="UP000010797">
    <property type="component" value="Chromosome"/>
</dbReference>
<protein>
    <recommendedName>
        <fullName evidence="2">Phosphoesterase</fullName>
        <ecNumber evidence="2">3.1.4.-</ecNumber>
    </recommendedName>
</protein>
<dbReference type="AlphaFoldDB" id="L0F8P7"/>
<keyword evidence="5" id="KW-1185">Reference proteome</keyword>
<organism evidence="4 5">
    <name type="scientific">Desulfitobacterium dichloroeliminans (strain LMG P-21439 / DCA1)</name>
    <dbReference type="NCBI Taxonomy" id="871963"/>
    <lineage>
        <taxon>Bacteria</taxon>
        <taxon>Bacillati</taxon>
        <taxon>Bacillota</taxon>
        <taxon>Clostridia</taxon>
        <taxon>Eubacteriales</taxon>
        <taxon>Desulfitobacteriaceae</taxon>
        <taxon>Desulfitobacterium</taxon>
    </lineage>
</organism>
<dbReference type="Gene3D" id="3.60.21.10">
    <property type="match status" value="1"/>
</dbReference>
<evidence type="ECO:0000256" key="1">
    <source>
        <dbReference type="ARBA" id="ARBA00008950"/>
    </source>
</evidence>
<name>L0F8P7_DESDL</name>
<dbReference type="InterPro" id="IPR029052">
    <property type="entry name" value="Metallo-depent_PP-like"/>
</dbReference>
<feature type="domain" description="Calcineurin-like phosphoesterase" evidence="3">
    <location>
        <begin position="1"/>
        <end position="150"/>
    </location>
</feature>
<sequence>MKIAVMSDTHLREGKSLPRWVWEQVEGVDLILHAGDVIDIGLLTDLKQVAPLEAVKGNCDGWELARLPQRSIVSCGEIKIGLTHGAEGPGRTTTERAMRNFEHDQVDLIIFGHSHEPYLKKHGEILLFNPGSPTDKRRQTSYSMGIVNIAGKEIDARHIFSESR</sequence>
<reference evidence="5" key="1">
    <citation type="submission" date="2012-02" db="EMBL/GenBank/DDBJ databases">
        <title>Complete sequence of Desulfitobacterium dichloroeliminans LMG P-21439.</title>
        <authorList>
            <person name="Lucas S."/>
            <person name="Han J."/>
            <person name="Lapidus A."/>
            <person name="Cheng J.-F."/>
            <person name="Goodwin L."/>
            <person name="Pitluck S."/>
            <person name="Peters L."/>
            <person name="Ovchinnikova G."/>
            <person name="Teshima H."/>
            <person name="Detter J.C."/>
            <person name="Han C."/>
            <person name="Tapia R."/>
            <person name="Land M."/>
            <person name="Hauser L."/>
            <person name="Kyrpides N."/>
            <person name="Ivanova N."/>
            <person name="Pagani I."/>
            <person name="Kruse T."/>
            <person name="de Vos W.M."/>
            <person name="Boon N."/>
            <person name="Smidt H."/>
            <person name="Woyke T."/>
        </authorList>
    </citation>
    <scope>NUCLEOTIDE SEQUENCE [LARGE SCALE GENOMIC DNA]</scope>
    <source>
        <strain evidence="5">LMG P-21439 / DCA1</strain>
    </source>
</reference>
<dbReference type="RefSeq" id="WP_015262537.1">
    <property type="nucleotide sequence ID" value="NC_019903.1"/>
</dbReference>
<dbReference type="PANTHER" id="PTHR11124">
    <property type="entry name" value="VACUOLAR SORTING PROTEIN VPS29"/>
    <property type="match status" value="1"/>
</dbReference>
<dbReference type="InterPro" id="IPR041802">
    <property type="entry name" value="MPP_YfcE"/>
</dbReference>
<evidence type="ECO:0000313" key="4">
    <source>
        <dbReference type="EMBL" id="AGA69557.1"/>
    </source>
</evidence>
<dbReference type="GO" id="GO:0046872">
    <property type="term" value="F:metal ion binding"/>
    <property type="evidence" value="ECO:0007669"/>
    <property type="project" value="UniProtKB-KW"/>
</dbReference>
<dbReference type="GO" id="GO:0016787">
    <property type="term" value="F:hydrolase activity"/>
    <property type="evidence" value="ECO:0007669"/>
    <property type="project" value="UniProtKB-UniRule"/>
</dbReference>
<dbReference type="CDD" id="cd00841">
    <property type="entry name" value="MPP_YfcE"/>
    <property type="match status" value="1"/>
</dbReference>
<dbReference type="OrthoDB" id="9800565at2"/>
<dbReference type="EC" id="3.1.4.-" evidence="2"/>
<dbReference type="HOGENOM" id="CLU_063749_3_2_9"/>
<proteinExistence type="inferred from homology"/>
<evidence type="ECO:0000259" key="3">
    <source>
        <dbReference type="Pfam" id="PF12850"/>
    </source>
</evidence>
<dbReference type="STRING" id="871963.Desdi_2116"/>
<dbReference type="InterPro" id="IPR000979">
    <property type="entry name" value="Phosphodiesterase_MJ0936/Vps29"/>
</dbReference>
<accession>L0F8P7</accession>
<gene>
    <name evidence="4" type="ordered locus">Desdi_2116</name>
</gene>
<keyword evidence="2" id="KW-0479">Metal-binding</keyword>
<evidence type="ECO:0000256" key="2">
    <source>
        <dbReference type="RuleBase" id="RU362039"/>
    </source>
</evidence>
<dbReference type="KEGG" id="ddl:Desdi_2116"/>